<keyword evidence="3" id="KW-1185">Reference proteome</keyword>
<dbReference type="OrthoDB" id="76215at2759"/>
<reference evidence="2 3" key="1">
    <citation type="journal article" date="2018" name="Evol. Lett.">
        <title>Horizontal gene cluster transfer increased hallucinogenic mushroom diversity.</title>
        <authorList>
            <person name="Reynolds H.T."/>
            <person name="Vijayakumar V."/>
            <person name="Gluck-Thaler E."/>
            <person name="Korotkin H.B."/>
            <person name="Matheny P.B."/>
            <person name="Slot J.C."/>
        </authorList>
    </citation>
    <scope>NUCLEOTIDE SEQUENCE [LARGE SCALE GENOMIC DNA]</scope>
    <source>
        <strain evidence="2 3">2631</strain>
    </source>
</reference>
<evidence type="ECO:0000256" key="1">
    <source>
        <dbReference type="SAM" id="MobiDB-lite"/>
    </source>
</evidence>
<dbReference type="Proteomes" id="UP000283269">
    <property type="component" value="Unassembled WGS sequence"/>
</dbReference>
<dbReference type="InParanoid" id="A0A409WN45"/>
<dbReference type="EMBL" id="NHYD01003357">
    <property type="protein sequence ID" value="PPQ79925.1"/>
    <property type="molecule type" value="Genomic_DNA"/>
</dbReference>
<organism evidence="2 3">
    <name type="scientific">Psilocybe cyanescens</name>
    <dbReference type="NCBI Taxonomy" id="93625"/>
    <lineage>
        <taxon>Eukaryota</taxon>
        <taxon>Fungi</taxon>
        <taxon>Dikarya</taxon>
        <taxon>Basidiomycota</taxon>
        <taxon>Agaricomycotina</taxon>
        <taxon>Agaricomycetes</taxon>
        <taxon>Agaricomycetidae</taxon>
        <taxon>Agaricales</taxon>
        <taxon>Agaricineae</taxon>
        <taxon>Strophariaceae</taxon>
        <taxon>Psilocybe</taxon>
    </lineage>
</organism>
<dbReference type="AlphaFoldDB" id="A0A409WN45"/>
<evidence type="ECO:0000313" key="2">
    <source>
        <dbReference type="EMBL" id="PPQ79925.1"/>
    </source>
</evidence>
<evidence type="ECO:0000313" key="3">
    <source>
        <dbReference type="Proteomes" id="UP000283269"/>
    </source>
</evidence>
<feature type="region of interest" description="Disordered" evidence="1">
    <location>
        <begin position="121"/>
        <end position="145"/>
    </location>
</feature>
<proteinExistence type="predicted"/>
<name>A0A409WN45_PSICY</name>
<feature type="compositionally biased region" description="Polar residues" evidence="1">
    <location>
        <begin position="132"/>
        <end position="145"/>
    </location>
</feature>
<gene>
    <name evidence="2" type="ORF">CVT25_002999</name>
</gene>
<accession>A0A409WN45</accession>
<comment type="caution">
    <text evidence="2">The sequence shown here is derived from an EMBL/GenBank/DDBJ whole genome shotgun (WGS) entry which is preliminary data.</text>
</comment>
<protein>
    <submittedName>
        <fullName evidence="2">Uncharacterized protein</fullName>
    </submittedName>
</protein>
<sequence length="184" mass="20574">MSDNPDSKKNTATGIKAAYASGKKPDSNVKNNVYQDIFQKLTMLNYKYSITQIKSHWQWDRVKKRKYNEYKYWQIHSFHLYNALAELISDTMACGDQAFSSASGNTAPTIFNDDIAQEIQGDDEPSQEDKGTQTMTLNSNDAPLMSSSSVSEATTYIDFYKPANISCGSKHMATPPATPAHKHV</sequence>